<sequence length="62" mass="6735">MLGDDQKGKLVNLTQFTASALSPKYALFLAVVIVVRQGAATTHSWLWGGAATQHGDNEHRQK</sequence>
<dbReference type="Proteomes" id="UP000033400">
    <property type="component" value="Unassembled WGS sequence"/>
</dbReference>
<comment type="caution">
    <text evidence="1">The sequence shown here is derived from an EMBL/GenBank/DDBJ whole genome shotgun (WGS) entry which is preliminary data.</text>
</comment>
<dbReference type="EMBL" id="LACH01000068">
    <property type="protein sequence ID" value="KJZ62635.1"/>
    <property type="molecule type" value="Genomic_DNA"/>
</dbReference>
<name>A0A0F4V280_PSEFL</name>
<organism evidence="1 2">
    <name type="scientific">Pseudomonas fluorescens</name>
    <dbReference type="NCBI Taxonomy" id="294"/>
    <lineage>
        <taxon>Bacteria</taxon>
        <taxon>Pseudomonadati</taxon>
        <taxon>Pseudomonadota</taxon>
        <taxon>Gammaproteobacteria</taxon>
        <taxon>Pseudomonadales</taxon>
        <taxon>Pseudomonadaceae</taxon>
        <taxon>Pseudomonas</taxon>
    </lineage>
</organism>
<accession>A0A0F4V280</accession>
<reference evidence="1 2" key="1">
    <citation type="submission" date="2015-03" db="EMBL/GenBank/DDBJ databases">
        <title>Comparative genomics of Pseudomonas insights into diversity of traits involved in vanlence and defense.</title>
        <authorList>
            <person name="Qin Y."/>
        </authorList>
    </citation>
    <scope>NUCLEOTIDE SEQUENCE [LARGE SCALE GENOMIC DNA]</scope>
    <source>
        <strain evidence="1 2">H24</strain>
    </source>
</reference>
<gene>
    <name evidence="1" type="ORF">VD17_26720</name>
</gene>
<dbReference type="AlphaFoldDB" id="A0A0F4V280"/>
<protein>
    <submittedName>
        <fullName evidence="1">Uncharacterized protein</fullName>
    </submittedName>
</protein>
<proteinExistence type="predicted"/>
<evidence type="ECO:0000313" key="2">
    <source>
        <dbReference type="Proteomes" id="UP000033400"/>
    </source>
</evidence>
<dbReference type="PATRIC" id="fig|294.133.peg.5258"/>
<evidence type="ECO:0000313" key="1">
    <source>
        <dbReference type="EMBL" id="KJZ62635.1"/>
    </source>
</evidence>